<evidence type="ECO:0000256" key="1">
    <source>
        <dbReference type="ARBA" id="ARBA00022801"/>
    </source>
</evidence>
<proteinExistence type="predicted"/>
<dbReference type="InterPro" id="IPR050266">
    <property type="entry name" value="AB_hydrolase_sf"/>
</dbReference>
<dbReference type="GO" id="GO:0016787">
    <property type="term" value="F:hydrolase activity"/>
    <property type="evidence" value="ECO:0007669"/>
    <property type="project" value="UniProtKB-KW"/>
</dbReference>
<dbReference type="PANTHER" id="PTHR43798">
    <property type="entry name" value="MONOACYLGLYCEROL LIPASE"/>
    <property type="match status" value="1"/>
</dbReference>
<evidence type="ECO:0000313" key="3">
    <source>
        <dbReference type="EMBL" id="OAK64540.1"/>
    </source>
</evidence>
<dbReference type="Proteomes" id="UP000077852">
    <property type="component" value="Unassembled WGS sequence"/>
</dbReference>
<feature type="domain" description="AB hydrolase-1" evidence="2">
    <location>
        <begin position="17"/>
        <end position="257"/>
    </location>
</feature>
<gene>
    <name evidence="3" type="ORF">A3K87_14205</name>
</gene>
<protein>
    <recommendedName>
        <fullName evidence="2">AB hydrolase-1 domain-containing protein</fullName>
    </recommendedName>
</protein>
<dbReference type="InterPro" id="IPR029058">
    <property type="entry name" value="AB_hydrolase_fold"/>
</dbReference>
<organism evidence="3 4">
    <name type="scientific">Variovorax paradoxus</name>
    <dbReference type="NCBI Taxonomy" id="34073"/>
    <lineage>
        <taxon>Bacteria</taxon>
        <taxon>Pseudomonadati</taxon>
        <taxon>Pseudomonadota</taxon>
        <taxon>Betaproteobacteria</taxon>
        <taxon>Burkholderiales</taxon>
        <taxon>Comamonadaceae</taxon>
        <taxon>Variovorax</taxon>
    </lineage>
</organism>
<dbReference type="EMBL" id="LVHG01000037">
    <property type="protein sequence ID" value="OAK64540.1"/>
    <property type="molecule type" value="Genomic_DNA"/>
</dbReference>
<evidence type="ECO:0000313" key="4">
    <source>
        <dbReference type="Proteomes" id="UP000077852"/>
    </source>
</evidence>
<sequence length="270" mass="29729">MDGDVRLSYLEAGNGAPLVLIPGWSQTAEQYRYQLEGLADRYRVIAFDLRGHGDSDKPGRGYRIPRLAADLQNALVALDLRDVTIVGHSMGCSVLWCHFDLFAAGRIGRYVFCDQATCLTRNPEWTDQQVADYGPIFTADSVVETANALRGAGGVEATVGFLRSMVTADMPAEAFQWIVDMNLKMPRAAAADLLYNHCHQDWREVLPRIDRPTLFIGGEGSLVPHSCMRWEATQVPGARVEIFEEGEAGSHFMFIENAGKFNALLAGFAG</sequence>
<dbReference type="Pfam" id="PF00561">
    <property type="entry name" value="Abhydrolase_1"/>
    <property type="match status" value="1"/>
</dbReference>
<dbReference type="SUPFAM" id="SSF53474">
    <property type="entry name" value="alpha/beta-Hydrolases"/>
    <property type="match status" value="1"/>
</dbReference>
<comment type="caution">
    <text evidence="3">The sequence shown here is derived from an EMBL/GenBank/DDBJ whole genome shotgun (WGS) entry which is preliminary data.</text>
</comment>
<keyword evidence="1" id="KW-0378">Hydrolase</keyword>
<evidence type="ECO:0000259" key="2">
    <source>
        <dbReference type="Pfam" id="PF00561"/>
    </source>
</evidence>
<accession>A0AA91DR07</accession>
<name>A0AA91DR07_VARPD</name>
<dbReference type="PANTHER" id="PTHR43798:SF31">
    <property type="entry name" value="AB HYDROLASE SUPERFAMILY PROTEIN YCLE"/>
    <property type="match status" value="1"/>
</dbReference>
<dbReference type="Gene3D" id="3.40.50.1820">
    <property type="entry name" value="alpha/beta hydrolase"/>
    <property type="match status" value="1"/>
</dbReference>
<dbReference type="AlphaFoldDB" id="A0AA91DR07"/>
<dbReference type="InterPro" id="IPR000073">
    <property type="entry name" value="AB_hydrolase_1"/>
</dbReference>
<dbReference type="GO" id="GO:0016020">
    <property type="term" value="C:membrane"/>
    <property type="evidence" value="ECO:0007669"/>
    <property type="project" value="TreeGrafter"/>
</dbReference>
<reference evidence="3 4" key="1">
    <citation type="submission" date="2016-03" db="EMBL/GenBank/DDBJ databases">
        <title>Genome sequence of Variovorax paradoxus KB5.</title>
        <authorList>
            <person name="Jeong H."/>
            <person name="Hong C.E."/>
            <person name="Jo S.H."/>
            <person name="Park J.M."/>
        </authorList>
    </citation>
    <scope>NUCLEOTIDE SEQUENCE [LARGE SCALE GENOMIC DNA]</scope>
    <source>
        <strain evidence="3 4">KB5</strain>
    </source>
</reference>